<keyword evidence="4" id="KW-0805">Transcription regulation</keyword>
<gene>
    <name evidence="11" type="ORF">T265_09674</name>
</gene>
<evidence type="ECO:0000256" key="9">
    <source>
        <dbReference type="SAM" id="MobiDB-lite"/>
    </source>
</evidence>
<accession>A0A074Z548</accession>
<organism evidence="11 12">
    <name type="scientific">Opisthorchis viverrini</name>
    <name type="common">Southeast Asian liver fluke</name>
    <dbReference type="NCBI Taxonomy" id="6198"/>
    <lineage>
        <taxon>Eukaryota</taxon>
        <taxon>Metazoa</taxon>
        <taxon>Spiralia</taxon>
        <taxon>Lophotrochozoa</taxon>
        <taxon>Platyhelminthes</taxon>
        <taxon>Trematoda</taxon>
        <taxon>Digenea</taxon>
        <taxon>Opisthorchiida</taxon>
        <taxon>Opisthorchiata</taxon>
        <taxon>Opisthorchiidae</taxon>
        <taxon>Opisthorchis</taxon>
    </lineage>
</organism>
<keyword evidence="8" id="KW-0539">Nucleus</keyword>
<evidence type="ECO:0000256" key="8">
    <source>
        <dbReference type="ARBA" id="ARBA00023242"/>
    </source>
</evidence>
<keyword evidence="1" id="KW-0479">Metal-binding</keyword>
<dbReference type="EMBL" id="KL596915">
    <property type="protein sequence ID" value="KER22168.1"/>
    <property type="molecule type" value="Genomic_DNA"/>
</dbReference>
<dbReference type="GeneID" id="20323842"/>
<dbReference type="OrthoDB" id="5850793at2759"/>
<dbReference type="GO" id="GO:0000122">
    <property type="term" value="P:negative regulation of transcription by RNA polymerase II"/>
    <property type="evidence" value="ECO:0007669"/>
    <property type="project" value="TreeGrafter"/>
</dbReference>
<dbReference type="RefSeq" id="XP_009174089.1">
    <property type="nucleotide sequence ID" value="XM_009175825.1"/>
</dbReference>
<evidence type="ECO:0000256" key="3">
    <source>
        <dbReference type="ARBA" id="ARBA00022833"/>
    </source>
</evidence>
<keyword evidence="3" id="KW-0862">Zinc</keyword>
<dbReference type="Gene3D" id="3.30.50.10">
    <property type="entry name" value="Erythroid Transcription Factor GATA-1, subunit A"/>
    <property type="match status" value="1"/>
</dbReference>
<evidence type="ECO:0000256" key="5">
    <source>
        <dbReference type="ARBA" id="ARBA00023125"/>
    </source>
</evidence>
<keyword evidence="6" id="KW-0804">Transcription</keyword>
<dbReference type="GO" id="GO:0008270">
    <property type="term" value="F:zinc ion binding"/>
    <property type="evidence" value="ECO:0007669"/>
    <property type="project" value="UniProtKB-KW"/>
</dbReference>
<keyword evidence="2" id="KW-0863">Zinc-finger</keyword>
<evidence type="ECO:0000256" key="1">
    <source>
        <dbReference type="ARBA" id="ARBA00022723"/>
    </source>
</evidence>
<reference evidence="11 12" key="1">
    <citation type="submission" date="2013-11" db="EMBL/GenBank/DDBJ databases">
        <title>Opisthorchis viverrini - life in the bile duct.</title>
        <authorList>
            <person name="Young N.D."/>
            <person name="Nagarajan N."/>
            <person name="Lin S.J."/>
            <person name="Korhonen P.K."/>
            <person name="Jex A.R."/>
            <person name="Hall R.S."/>
            <person name="Safavi-Hemami H."/>
            <person name="Kaewkong W."/>
            <person name="Bertrand D."/>
            <person name="Gao S."/>
            <person name="Seet Q."/>
            <person name="Wongkham S."/>
            <person name="Teh B.T."/>
            <person name="Wongkham C."/>
            <person name="Intapan P.M."/>
            <person name="Maleewong W."/>
            <person name="Yang X."/>
            <person name="Hu M."/>
            <person name="Wang Z."/>
            <person name="Hofmann A."/>
            <person name="Sternberg P.W."/>
            <person name="Tan P."/>
            <person name="Wang J."/>
            <person name="Gasser R.B."/>
        </authorList>
    </citation>
    <scope>NUCLEOTIDE SEQUENCE [LARGE SCALE GENOMIC DNA]</scope>
</reference>
<dbReference type="PANTHER" id="PTHR24082:SF283">
    <property type="entry name" value="NUCLEAR HORMONE RECEPTOR HR96"/>
    <property type="match status" value="1"/>
</dbReference>
<keyword evidence="5" id="KW-0238">DNA-binding</keyword>
<evidence type="ECO:0000256" key="2">
    <source>
        <dbReference type="ARBA" id="ARBA00022771"/>
    </source>
</evidence>
<evidence type="ECO:0000313" key="11">
    <source>
        <dbReference type="EMBL" id="KER22168.1"/>
    </source>
</evidence>
<dbReference type="InterPro" id="IPR050234">
    <property type="entry name" value="Nuclear_hormone_rcpt_NR1"/>
</dbReference>
<dbReference type="Pfam" id="PF00105">
    <property type="entry name" value="zf-C4"/>
    <property type="match status" value="2"/>
</dbReference>
<dbReference type="PRINTS" id="PR00047">
    <property type="entry name" value="STROIDFINGER"/>
</dbReference>
<feature type="compositionally biased region" description="Basic and acidic residues" evidence="9">
    <location>
        <begin position="644"/>
        <end position="655"/>
    </location>
</feature>
<evidence type="ECO:0000259" key="10">
    <source>
        <dbReference type="PROSITE" id="PS51030"/>
    </source>
</evidence>
<feature type="region of interest" description="Disordered" evidence="9">
    <location>
        <begin position="896"/>
        <end position="926"/>
    </location>
</feature>
<sequence length="1680" mass="185012">MLSGPTYSTDFLTNRIMGVEPPSKKRKWEDSDHYLDKETHIDFQGNSIGRFFDSPQMKSTSSGFVNDLVEPHSFLGSSQTSESLLSSNYARGMNPLVGSTFGFSVPDTDKFPMGNREELTTPNGLAGYDSSILLENSYLYVDASATTVMDAEQQQMLLHSRDPYPFGLATTPPLPTAVSQMTTNRLDLDATTLLLADQCFLQHRPNNATPRLAGSCGSSTESSTATTFDLVPQSSFATEIGNGGQHPYLLPSHLNDPPMDHVGSQLTHEHDNTRVARLGSPLNCPQPLLCFDGSEILQQHSNTNTTETDYVSANGESTEAGFVFRCSGNDTRKEGTNSLSASEHDVRDASLDELYSGCMEFVRPSTDGHVFEELQSNPLDPLHSFDNPSDSVDIRRDKVSGKFKHATHHNTELSGANSEKRCKVCGDRAVNHNFGQLTCESCKAFFRRNAHKLLPSLLDRTFECRSDVDMTTVQYSLSLSRSKYLVELTCTSKTGEHEITPSTRRECPACRLKKCFLVGMRPDLIQVRKKDGSKPRWLDKVPSAAIVHEKHLQSNELQGKSVWMSTSKLKTQNTGRITKQVSSKESREDVCSTDSGSCLSMDVTSHEVSHPYCQGLQKNDNPDLFDLGVVGLVSDTLSAVDQADGDKSNNEERKQQQKQQQQQQYPSDRFVHLNYDICPVGQPALDLQASVQSSTDVQQPQQQELLHRQPNAVGLSECPTGSVLVTPNTRANISVVHLSPKPANLIPTVAVATVGPYSSADGLVPNLVQSPEYPFKNKCPVAPTTVTSVNHNALNTLGEYCVDALLLRKSKIPSKFYPVLFYPPYLFSHHLAEDFILVTNSPRLLVPTNVVTIGAATAVTTNSQAVITAEAVPPTPRTIGLGVNLVHMSHPSLSPRVPYTQYPQHGPEKPSVQSSPSPNAHPAEPQGQTILTSLWSPPSTHGIQTNNLIPVANNTTDNIVPTLVPSFSNCVLTAPIQSLSPQTTTLINSTQMLNNSFTLAGSTSIRLPVDTVPSTMGTVALTAILPSSSPQIIRPENLFPNQSTLLLSNTAEPPIIVAQAPQSVNCSTSYIGVFSQTTDWSVSPTASVQAGIIPKSSPFKIPEVRGFSDNICPQASPAEVYWRLSPMDQLEPCISQSSEFRFLSNRIVCLICHLLIPESPRLSRPQGSLIKKKDQSDQLPTGCQNIPSTVRWTAQPDCSLRMVSRAWNAMWHEGIWPNPNSINLDFGTESFDMMDWRSSIASLWTDVFLRRISTFAVHLFCSLWGKTPTDAMQSLIVEAQPEVAAKTSSEECKTVGDEQVETSWITWKDVLWMAEHRFIDCIPILLISCLQCSPRYTDSMQVASVSMPTRATTQTPDFGATRLCVSTGSEELASLLPSRSASQARTKLENLDTNSSRSIVDPNFSVMWSSADPLQSNSMAHMQAIEAPNIPVCTPNSCHSTVMLDMVDAYEASNETAVHFECEPGGHAYLSLSNLSSALAKIQTDVTKHSQRGHPSYPILQYLDSYVLRFGSFLAYHPVLLSSFIALKLTDPGESRTHGQVDQAVLLEMGERERRLRRLNEQFITVFSNAADLVALDASRTDHESRKVPSEHPDVTHIKPEELDAANSRRAMLNDFLAWSRTFDSAWREFQRNTWAQLAQSSGDAQTNALHRLTTFYAQDGRISQRYLLNLLLESLNELQ</sequence>
<dbReference type="InterPro" id="IPR013088">
    <property type="entry name" value="Znf_NHR/GATA"/>
</dbReference>
<dbReference type="GO" id="GO:0000978">
    <property type="term" value="F:RNA polymerase II cis-regulatory region sequence-specific DNA binding"/>
    <property type="evidence" value="ECO:0007669"/>
    <property type="project" value="TreeGrafter"/>
</dbReference>
<dbReference type="SMART" id="SM00399">
    <property type="entry name" value="ZnF_C4"/>
    <property type="match status" value="1"/>
</dbReference>
<dbReference type="CTD" id="20323842"/>
<dbReference type="STRING" id="6198.A0A074Z548"/>
<dbReference type="InterPro" id="IPR001628">
    <property type="entry name" value="Znf_hrmn_rcpt"/>
</dbReference>
<keyword evidence="7" id="KW-0675">Receptor</keyword>
<evidence type="ECO:0000313" key="12">
    <source>
        <dbReference type="Proteomes" id="UP000054324"/>
    </source>
</evidence>
<dbReference type="KEGG" id="ovi:T265_09674"/>
<name>A0A074Z548_OPIVI</name>
<dbReference type="GO" id="GO:0045944">
    <property type="term" value="P:positive regulation of transcription by RNA polymerase II"/>
    <property type="evidence" value="ECO:0007669"/>
    <property type="project" value="TreeGrafter"/>
</dbReference>
<proteinExistence type="predicted"/>
<dbReference type="GO" id="GO:0030154">
    <property type="term" value="P:cell differentiation"/>
    <property type="evidence" value="ECO:0007669"/>
    <property type="project" value="TreeGrafter"/>
</dbReference>
<dbReference type="PROSITE" id="PS00031">
    <property type="entry name" value="NUCLEAR_REC_DBD_1"/>
    <property type="match status" value="1"/>
</dbReference>
<dbReference type="PROSITE" id="PS51030">
    <property type="entry name" value="NUCLEAR_REC_DBD_2"/>
    <property type="match status" value="1"/>
</dbReference>
<feature type="domain" description="Nuclear receptor" evidence="10">
    <location>
        <begin position="419"/>
        <end position="527"/>
    </location>
</feature>
<evidence type="ECO:0000256" key="4">
    <source>
        <dbReference type="ARBA" id="ARBA00023015"/>
    </source>
</evidence>
<dbReference type="SUPFAM" id="SSF57716">
    <property type="entry name" value="Glucocorticoid receptor-like (DNA-binding domain)"/>
    <property type="match status" value="1"/>
</dbReference>
<dbReference type="Proteomes" id="UP000054324">
    <property type="component" value="Unassembled WGS sequence"/>
</dbReference>
<evidence type="ECO:0000256" key="6">
    <source>
        <dbReference type="ARBA" id="ARBA00023163"/>
    </source>
</evidence>
<evidence type="ECO:0000256" key="7">
    <source>
        <dbReference type="ARBA" id="ARBA00023170"/>
    </source>
</evidence>
<dbReference type="PANTHER" id="PTHR24082">
    <property type="entry name" value="NUCLEAR HORMONE RECEPTOR"/>
    <property type="match status" value="1"/>
</dbReference>
<dbReference type="GO" id="GO:0004879">
    <property type="term" value="F:nuclear receptor activity"/>
    <property type="evidence" value="ECO:0007669"/>
    <property type="project" value="TreeGrafter"/>
</dbReference>
<keyword evidence="12" id="KW-1185">Reference proteome</keyword>
<protein>
    <recommendedName>
        <fullName evidence="10">Nuclear receptor domain-containing protein</fullName>
    </recommendedName>
</protein>
<feature type="region of interest" description="Disordered" evidence="9">
    <location>
        <begin position="642"/>
        <end position="666"/>
    </location>
</feature>